<dbReference type="Proteomes" id="UP001596501">
    <property type="component" value="Unassembled WGS sequence"/>
</dbReference>
<dbReference type="PROSITE" id="PS50111">
    <property type="entry name" value="CHEMOTAXIS_TRANSDUC_2"/>
    <property type="match status" value="1"/>
</dbReference>
<dbReference type="InterPro" id="IPR004089">
    <property type="entry name" value="MCPsignal_dom"/>
</dbReference>
<dbReference type="RefSeq" id="WP_382220890.1">
    <property type="nucleotide sequence ID" value="NZ_JBHTCA010000003.1"/>
</dbReference>
<dbReference type="SUPFAM" id="SSF58104">
    <property type="entry name" value="Methyl-accepting chemotaxis protein (MCP) signaling domain"/>
    <property type="match status" value="1"/>
</dbReference>
<keyword evidence="1" id="KW-0488">Methylation</keyword>
<dbReference type="Pfam" id="PF00015">
    <property type="entry name" value="MCPsignal"/>
    <property type="match status" value="1"/>
</dbReference>
<feature type="transmembrane region" description="Helical" evidence="5">
    <location>
        <begin position="227"/>
        <end position="250"/>
    </location>
</feature>
<keyword evidence="5" id="KW-0472">Membrane</keyword>
<dbReference type="InterPro" id="IPR051310">
    <property type="entry name" value="MCP_chemotaxis"/>
</dbReference>
<feature type="domain" description="Methyl-accepting transducer" evidence="6">
    <location>
        <begin position="308"/>
        <end position="537"/>
    </location>
</feature>
<feature type="region of interest" description="Disordered" evidence="4">
    <location>
        <begin position="562"/>
        <end position="634"/>
    </location>
</feature>
<dbReference type="SMART" id="SM00304">
    <property type="entry name" value="HAMP"/>
    <property type="match status" value="1"/>
</dbReference>
<dbReference type="CDD" id="cd11386">
    <property type="entry name" value="MCP_signal"/>
    <property type="match status" value="1"/>
</dbReference>
<dbReference type="SMART" id="SM00283">
    <property type="entry name" value="MA"/>
    <property type="match status" value="1"/>
</dbReference>
<evidence type="ECO:0000313" key="8">
    <source>
        <dbReference type="EMBL" id="MFC7408518.1"/>
    </source>
</evidence>
<dbReference type="EMBL" id="JBHTCA010000003">
    <property type="protein sequence ID" value="MFC7408518.1"/>
    <property type="molecule type" value="Genomic_DNA"/>
</dbReference>
<proteinExistence type="inferred from homology"/>
<accession>A0ABW2QMJ4</accession>
<keyword evidence="3" id="KW-0807">Transducer</keyword>
<keyword evidence="5" id="KW-1133">Transmembrane helix</keyword>
<feature type="transmembrane region" description="Helical" evidence="5">
    <location>
        <begin position="12"/>
        <end position="29"/>
    </location>
</feature>
<dbReference type="PANTHER" id="PTHR43531">
    <property type="entry name" value="PROTEIN ICFG"/>
    <property type="match status" value="1"/>
</dbReference>
<keyword evidence="9" id="KW-1185">Reference proteome</keyword>
<evidence type="ECO:0000256" key="5">
    <source>
        <dbReference type="SAM" id="Phobius"/>
    </source>
</evidence>
<reference evidence="9" key="1">
    <citation type="journal article" date="2019" name="Int. J. Syst. Evol. Microbiol.">
        <title>The Global Catalogue of Microorganisms (GCM) 10K type strain sequencing project: providing services to taxonomists for standard genome sequencing and annotation.</title>
        <authorList>
            <consortium name="The Broad Institute Genomics Platform"/>
            <consortium name="The Broad Institute Genome Sequencing Center for Infectious Disease"/>
            <person name="Wu L."/>
            <person name="Ma J."/>
        </authorList>
    </citation>
    <scope>NUCLEOTIDE SEQUENCE [LARGE SCALE GENOMIC DNA]</scope>
    <source>
        <strain evidence="9">CGMCC 1.12371</strain>
    </source>
</reference>
<gene>
    <name evidence="8" type="ORF">ACFQPB_06560</name>
</gene>
<name>A0ABW2QMJ4_9BURK</name>
<dbReference type="PANTHER" id="PTHR43531:SF14">
    <property type="entry name" value="METHYL-ACCEPTING CHEMOTAXIS PROTEIN I-RELATED"/>
    <property type="match status" value="1"/>
</dbReference>
<comment type="caution">
    <text evidence="8">The sequence shown here is derived from an EMBL/GenBank/DDBJ whole genome shotgun (WGS) entry which is preliminary data.</text>
</comment>
<evidence type="ECO:0000256" key="1">
    <source>
        <dbReference type="ARBA" id="ARBA00022481"/>
    </source>
</evidence>
<evidence type="ECO:0000256" key="2">
    <source>
        <dbReference type="ARBA" id="ARBA00029447"/>
    </source>
</evidence>
<dbReference type="InterPro" id="IPR004090">
    <property type="entry name" value="Chemotax_Me-accpt_rcpt"/>
</dbReference>
<dbReference type="PRINTS" id="PR00260">
    <property type="entry name" value="CHEMTRNSDUCR"/>
</dbReference>
<comment type="similarity">
    <text evidence="2">Belongs to the methyl-accepting chemotaxis (MCP) protein family.</text>
</comment>
<dbReference type="InterPro" id="IPR003660">
    <property type="entry name" value="HAMP_dom"/>
</dbReference>
<protein>
    <submittedName>
        <fullName evidence="8">Methyl-accepting chemotaxis protein</fullName>
    </submittedName>
</protein>
<dbReference type="Gene3D" id="1.10.287.950">
    <property type="entry name" value="Methyl-accepting chemotaxis protein"/>
    <property type="match status" value="1"/>
</dbReference>
<dbReference type="PROSITE" id="PS50885">
    <property type="entry name" value="HAMP"/>
    <property type="match status" value="1"/>
</dbReference>
<organism evidence="8 9">
    <name type="scientific">Hydrogenophaga atypica</name>
    <dbReference type="NCBI Taxonomy" id="249409"/>
    <lineage>
        <taxon>Bacteria</taxon>
        <taxon>Pseudomonadati</taxon>
        <taxon>Pseudomonadota</taxon>
        <taxon>Betaproteobacteria</taxon>
        <taxon>Burkholderiales</taxon>
        <taxon>Comamonadaceae</taxon>
        <taxon>Hydrogenophaga</taxon>
    </lineage>
</organism>
<evidence type="ECO:0000259" key="7">
    <source>
        <dbReference type="PROSITE" id="PS50885"/>
    </source>
</evidence>
<feature type="domain" description="HAMP" evidence="7">
    <location>
        <begin position="251"/>
        <end position="303"/>
    </location>
</feature>
<evidence type="ECO:0000259" key="6">
    <source>
        <dbReference type="PROSITE" id="PS50111"/>
    </source>
</evidence>
<evidence type="ECO:0000256" key="3">
    <source>
        <dbReference type="PROSITE-ProRule" id="PRU00284"/>
    </source>
</evidence>
<evidence type="ECO:0000256" key="4">
    <source>
        <dbReference type="SAM" id="MobiDB-lite"/>
    </source>
</evidence>
<keyword evidence="5" id="KW-0812">Transmembrane</keyword>
<feature type="compositionally biased region" description="Low complexity" evidence="4">
    <location>
        <begin position="562"/>
        <end position="583"/>
    </location>
</feature>
<sequence length="634" mass="66673">MKTTSLKRAGQAAAMVLVAVLVLAAWVLHRFEKAGDAVSEAQQSRYASYLLADELRQGSDDLTRLARTYVMTGDPQWEAQYVEILDIRAGKKPRPAHPERIYWDFRAANVDPGRGTQEAASLLDLMKAAGFTEAELAKLQEAAANSDGLVRTETIAMNLVKGLAADASGAFTVQVAPDLHRAQEMMHDGMYHANKAKIMKPLDEFFVALDERTQQAVANAMADRDRWFFILELLAVVLAALLVAGAWWAYQRLAHSLQAAVRASDAMAAGDLATTIHPQGPTEVAVLLRSLANTQAHLAEIVGGVRLGAENVAAASQQIASGNNDLSARTERQASALQQTASAMDELGTTVQHNADNAQQANALARGASDIATQGGEVMGQVVDTMKGITDSSRQIADIIGVIDGIAFQTNILALNAAVEAARAGEQGRGFAVVAGEVRSLAQRSAEASKQIRELITASVQRVERGTALVDQAGATMNEVVQSIRRVTDIVGEISSASGEQNNGVSQIGQAVAQMDTTTQENAALVEESAAAAESLSQQARQLVEAVAVFKVAHGERTHAPAPVVTSAAPSATRRSPSVSSPAGRVAMPAPKRATQPAAVGLTRPAPTQAPVKAPTKASAPALAGGGDGDWETF</sequence>
<evidence type="ECO:0000313" key="9">
    <source>
        <dbReference type="Proteomes" id="UP001596501"/>
    </source>
</evidence>